<dbReference type="STRING" id="1108044.GOOTI_057_00020"/>
<name>H5TIF3_GORO1</name>
<organism evidence="1 2">
    <name type="scientific">Gordonia otitidis (strain DSM 44809 / CCUG 52243 / JCM 12355 / NBRC 100426 / IFM 10032)</name>
    <dbReference type="NCBI Taxonomy" id="1108044"/>
    <lineage>
        <taxon>Bacteria</taxon>
        <taxon>Bacillati</taxon>
        <taxon>Actinomycetota</taxon>
        <taxon>Actinomycetes</taxon>
        <taxon>Mycobacteriales</taxon>
        <taxon>Gordoniaceae</taxon>
        <taxon>Gordonia</taxon>
    </lineage>
</organism>
<evidence type="ECO:0000313" key="1">
    <source>
        <dbReference type="EMBL" id="GAB33261.1"/>
    </source>
</evidence>
<accession>H5TIF3</accession>
<dbReference type="Proteomes" id="UP000005038">
    <property type="component" value="Unassembled WGS sequence"/>
</dbReference>
<dbReference type="AlphaFoldDB" id="H5TIF3"/>
<reference evidence="1" key="1">
    <citation type="submission" date="2012-02" db="EMBL/GenBank/DDBJ databases">
        <title>Whole genome shotgun sequence of Gordonia otitidis NBRC 100426.</title>
        <authorList>
            <person name="Yoshida I."/>
            <person name="Hosoyama A."/>
            <person name="Tsuchikane K."/>
            <person name="Katsumata H."/>
            <person name="Yamazaki S."/>
            <person name="Fujita N."/>
        </authorList>
    </citation>
    <scope>NUCLEOTIDE SEQUENCE [LARGE SCALE GENOMIC DNA]</scope>
    <source>
        <strain evidence="1">NBRC 100426</strain>
    </source>
</reference>
<keyword evidence="2" id="KW-1185">Reference proteome</keyword>
<dbReference type="Gene3D" id="1.10.10.60">
    <property type="entry name" value="Homeodomain-like"/>
    <property type="match status" value="1"/>
</dbReference>
<protein>
    <submittedName>
        <fullName evidence="1">Transposase</fullName>
    </submittedName>
</protein>
<comment type="caution">
    <text evidence="1">The sequence shown here is derived from an EMBL/GenBank/DDBJ whole genome shotgun (WGS) entry which is preliminary data.</text>
</comment>
<dbReference type="EMBL" id="BAFB01000057">
    <property type="protein sequence ID" value="GAB33261.1"/>
    <property type="molecule type" value="Genomic_DNA"/>
</dbReference>
<dbReference type="RefSeq" id="WP_007237519.1">
    <property type="nucleotide sequence ID" value="NZ_BAFB01000057.1"/>
</dbReference>
<proteinExistence type="predicted"/>
<dbReference type="InterPro" id="IPR046229">
    <property type="entry name" value="TnpC-like"/>
</dbReference>
<sequence length="134" mass="14583">MSPAVPPPPGEKARLGLARYRKHRSAAKRHDIEKAVRALRKAGAPISVAAVAEKANVSRNTIYKHKDILATIDQYRTHPVNTNESSPSPRESSVVAALRRKLAATQAENAALKAAVAERDTTIAILYGQLDQRQ</sequence>
<dbReference type="OrthoDB" id="4380416at2"/>
<gene>
    <name evidence="1" type="ORF">GOOTI_057_00020</name>
</gene>
<dbReference type="Pfam" id="PF19776">
    <property type="entry name" value="DUF6262"/>
    <property type="match status" value="1"/>
</dbReference>
<evidence type="ECO:0000313" key="2">
    <source>
        <dbReference type="Proteomes" id="UP000005038"/>
    </source>
</evidence>